<sequence length="126" mass="14141">MNWNILCSEILRNGGRTTHYAYLGRLEEKLAEADRRGDFTTLSDAEVALIIEADGSNFRLRDDEYRFVGKNDGIFCYEGTKMSMACGRTSRYVLIVCGSGTNPSRVKNHCLKAVDYGLSSIELMKV</sequence>
<evidence type="ECO:0000313" key="1">
    <source>
        <dbReference type="EMBL" id="CAK8691857.1"/>
    </source>
</evidence>
<comment type="caution">
    <text evidence="1">The sequence shown here is derived from an EMBL/GenBank/DDBJ whole genome shotgun (WGS) entry which is preliminary data.</text>
</comment>
<evidence type="ECO:0000313" key="2">
    <source>
        <dbReference type="Proteomes" id="UP001642483"/>
    </source>
</evidence>
<keyword evidence="2" id="KW-1185">Reference proteome</keyword>
<dbReference type="EMBL" id="CAWYQH010000125">
    <property type="protein sequence ID" value="CAK8691857.1"/>
    <property type="molecule type" value="Genomic_DNA"/>
</dbReference>
<gene>
    <name evidence="1" type="ORF">CVLEPA_LOCUS24606</name>
</gene>
<name>A0ABP0GJW0_CLALP</name>
<proteinExistence type="predicted"/>
<protein>
    <recommendedName>
        <fullName evidence="3">Profilin</fullName>
    </recommendedName>
</protein>
<evidence type="ECO:0008006" key="3">
    <source>
        <dbReference type="Google" id="ProtNLM"/>
    </source>
</evidence>
<organism evidence="1 2">
    <name type="scientific">Clavelina lepadiformis</name>
    <name type="common">Light-bulb sea squirt</name>
    <name type="synonym">Ascidia lepadiformis</name>
    <dbReference type="NCBI Taxonomy" id="159417"/>
    <lineage>
        <taxon>Eukaryota</taxon>
        <taxon>Metazoa</taxon>
        <taxon>Chordata</taxon>
        <taxon>Tunicata</taxon>
        <taxon>Ascidiacea</taxon>
        <taxon>Aplousobranchia</taxon>
        <taxon>Clavelinidae</taxon>
        <taxon>Clavelina</taxon>
    </lineage>
</organism>
<accession>A0ABP0GJW0</accession>
<reference evidence="1 2" key="1">
    <citation type="submission" date="2024-02" db="EMBL/GenBank/DDBJ databases">
        <authorList>
            <person name="Daric V."/>
            <person name="Darras S."/>
        </authorList>
    </citation>
    <scope>NUCLEOTIDE SEQUENCE [LARGE SCALE GENOMIC DNA]</scope>
</reference>
<dbReference type="Proteomes" id="UP001642483">
    <property type="component" value="Unassembled WGS sequence"/>
</dbReference>